<organism evidence="1 2">
    <name type="scientific">Pararge aegeria aegeria</name>
    <dbReference type="NCBI Taxonomy" id="348720"/>
    <lineage>
        <taxon>Eukaryota</taxon>
        <taxon>Metazoa</taxon>
        <taxon>Ecdysozoa</taxon>
        <taxon>Arthropoda</taxon>
        <taxon>Hexapoda</taxon>
        <taxon>Insecta</taxon>
        <taxon>Pterygota</taxon>
        <taxon>Neoptera</taxon>
        <taxon>Endopterygota</taxon>
        <taxon>Lepidoptera</taxon>
        <taxon>Glossata</taxon>
        <taxon>Ditrysia</taxon>
        <taxon>Papilionoidea</taxon>
        <taxon>Nymphalidae</taxon>
        <taxon>Satyrinae</taxon>
        <taxon>Satyrini</taxon>
        <taxon>Parargina</taxon>
        <taxon>Pararge</taxon>
    </lineage>
</organism>
<dbReference type="EMBL" id="CAKXAJ010022385">
    <property type="protein sequence ID" value="CAH2227080.1"/>
    <property type="molecule type" value="Genomic_DNA"/>
</dbReference>
<gene>
    <name evidence="1" type="primary">jg12096</name>
    <name evidence="1" type="ORF">PAEG_LOCUS7614</name>
</gene>
<name>A0A8S4QY92_9NEOP</name>
<evidence type="ECO:0000313" key="1">
    <source>
        <dbReference type="EMBL" id="CAH2227080.1"/>
    </source>
</evidence>
<sequence length="32" mass="3810">KLIALRSPLIFEACMRWYTQPNLADNVELFKE</sequence>
<evidence type="ECO:0000313" key="2">
    <source>
        <dbReference type="Proteomes" id="UP000838756"/>
    </source>
</evidence>
<dbReference type="AlphaFoldDB" id="A0A8S4QY92"/>
<comment type="caution">
    <text evidence="1">The sequence shown here is derived from an EMBL/GenBank/DDBJ whole genome shotgun (WGS) entry which is preliminary data.</text>
</comment>
<protein>
    <submittedName>
        <fullName evidence="1">Jg12096 protein</fullName>
    </submittedName>
</protein>
<keyword evidence="2" id="KW-1185">Reference proteome</keyword>
<feature type="non-terminal residue" evidence="1">
    <location>
        <position position="32"/>
    </location>
</feature>
<dbReference type="Proteomes" id="UP000838756">
    <property type="component" value="Unassembled WGS sequence"/>
</dbReference>
<proteinExistence type="predicted"/>
<accession>A0A8S4QY92</accession>
<reference evidence="1" key="1">
    <citation type="submission" date="2022-03" db="EMBL/GenBank/DDBJ databases">
        <authorList>
            <person name="Lindestad O."/>
        </authorList>
    </citation>
    <scope>NUCLEOTIDE SEQUENCE</scope>
</reference>